<dbReference type="SUPFAM" id="SSF52540">
    <property type="entry name" value="P-loop containing nucleoside triphosphate hydrolases"/>
    <property type="match status" value="1"/>
</dbReference>
<dbReference type="Pfam" id="PF03382">
    <property type="entry name" value="DUF285"/>
    <property type="match status" value="1"/>
</dbReference>
<evidence type="ECO:0008006" key="6">
    <source>
        <dbReference type="Google" id="ProtNLM"/>
    </source>
</evidence>
<evidence type="ECO:0000259" key="3">
    <source>
        <dbReference type="Pfam" id="PF20030"/>
    </source>
</evidence>
<organism evidence="4 5">
    <name type="scientific">Helicobacter bilis WiWa</name>
    <dbReference type="NCBI Taxonomy" id="1235804"/>
    <lineage>
        <taxon>Bacteria</taxon>
        <taxon>Pseudomonadati</taxon>
        <taxon>Campylobacterota</taxon>
        <taxon>Epsilonproteobacteria</taxon>
        <taxon>Campylobacterales</taxon>
        <taxon>Helicobacteraceae</taxon>
        <taxon>Helicobacter</taxon>
    </lineage>
</organism>
<dbReference type="InterPro" id="IPR045427">
    <property type="entry name" value="MoxR"/>
</dbReference>
<gene>
    <name evidence="4" type="ORF">C826_00609</name>
</gene>
<dbReference type="PANTHER" id="PTHR32204:SF0">
    <property type="entry name" value="ATPASE RAVA"/>
    <property type="match status" value="1"/>
</dbReference>
<dbReference type="PATRIC" id="fig|1235804.3.peg.668"/>
<proteinExistence type="predicted"/>
<dbReference type="Gene3D" id="3.40.50.300">
    <property type="entry name" value="P-loop containing nucleotide triphosphate hydrolases"/>
    <property type="match status" value="1"/>
</dbReference>
<dbReference type="GeneID" id="60657753"/>
<evidence type="ECO:0000313" key="5">
    <source>
        <dbReference type="Proteomes" id="UP000012527"/>
    </source>
</evidence>
<dbReference type="CDD" id="cd00009">
    <property type="entry name" value="AAA"/>
    <property type="match status" value="1"/>
</dbReference>
<feature type="domain" description="ATPase RavA-like AAA lid" evidence="2">
    <location>
        <begin position="285"/>
        <end position="341"/>
    </location>
</feature>
<feature type="region of interest" description="Disordered" evidence="1">
    <location>
        <begin position="262"/>
        <end position="284"/>
    </location>
</feature>
<accession>N2BQI4</accession>
<name>N2BQI4_9HELI</name>
<dbReference type="AlphaFoldDB" id="N2BQI4"/>
<evidence type="ECO:0000256" key="1">
    <source>
        <dbReference type="SAM" id="MobiDB-lite"/>
    </source>
</evidence>
<dbReference type="InterPro" id="IPR041538">
    <property type="entry name" value="RavA-like_AAA_lid"/>
</dbReference>
<feature type="compositionally biased region" description="Basic and acidic residues" evidence="1">
    <location>
        <begin position="470"/>
        <end position="487"/>
    </location>
</feature>
<dbReference type="Pfam" id="PF20030">
    <property type="entry name" value="bpMoxR"/>
    <property type="match status" value="1"/>
</dbReference>
<feature type="region of interest" description="Disordered" evidence="1">
    <location>
        <begin position="465"/>
        <end position="487"/>
    </location>
</feature>
<dbReference type="HOGENOM" id="CLU_031279_0_0_7"/>
<reference evidence="4 5" key="1">
    <citation type="submission" date="2013-02" db="EMBL/GenBank/DDBJ databases">
        <title>The Genome Sequence of Helicobacter bilis WiWa.</title>
        <authorList>
            <consortium name="The Broad Institute Genome Sequencing Platform"/>
            <person name="Ward D."/>
            <person name="Overstreet A.-M.C."/>
            <person name="Ramer-Tait A.E."/>
            <person name="Phillips G.J."/>
            <person name="Wannemuehler M.J."/>
            <person name="Walker B."/>
            <person name="Young S.K."/>
            <person name="Zeng Q."/>
            <person name="Gargeya S."/>
            <person name="Fitzgerald M."/>
            <person name="Haas B."/>
            <person name="Abouelleil A."/>
            <person name="Alvarado L."/>
            <person name="Arachchi H.M."/>
            <person name="Berlin A.M."/>
            <person name="Chapman S.B."/>
            <person name="Dewar J."/>
            <person name="Goldberg J."/>
            <person name="Griggs A."/>
            <person name="Gujja S."/>
            <person name="Hansen M."/>
            <person name="Howarth C."/>
            <person name="Imamovic A."/>
            <person name="Larimer J."/>
            <person name="McCowan C."/>
            <person name="Murphy C."/>
            <person name="Neiman D."/>
            <person name="Pearson M."/>
            <person name="Priest M."/>
            <person name="Roberts A."/>
            <person name="Saif S."/>
            <person name="Shea T."/>
            <person name="Sisk P."/>
            <person name="Sykes S."/>
            <person name="Wortman J."/>
            <person name="Nusbaum C."/>
            <person name="Birren B."/>
        </authorList>
    </citation>
    <scope>NUCLEOTIDE SEQUENCE [LARGE SCALE GENOMIC DNA]</scope>
    <source>
        <strain evidence="4 5">WiWa</strain>
    </source>
</reference>
<feature type="domain" description="MoxR" evidence="3">
    <location>
        <begin position="77"/>
        <end position="202"/>
    </location>
</feature>
<sequence>MYEKDQAIKLVLLSFLSGKSAFLYGPPGTAKSLIARRVALAFDMETKNQNKSPSNDEGYISTNNFKNLDSKKADSNTFFAYLMNRFSTPEEIFGPIDIAELKKNRLTRSTQGYLSTAHFAFLDEIWKSSPAILNTLLTIINEKIYRDGNMDIKVPLKGLVCASNEFPMQNQGLEALYDRLVIRLSVLPIEQKSSFEALLDEDIVEIEVTNPITTQELQDITQKAKKIKFSQEAKEAMHFLKASIESYNKSLRLRNLAQDNIESSQIESRQDSKNQSIESTQEPISHNGIYVSDRRWRAMAELLKTAAALSDRDEVQPIDIMLLAHCLWSDEAQKEVVNKIIAKALQSSMQNAKFDISSLKEEYSKHYDATIAEFYQHGKPKQMNPTTKDLYTKVCNDIMQYINTCKIKLQEIFETTRNKIANPFLTTNDYCSALHDITQTQVELRQLSIAVEQLKYIIQNQPTPIPPKYGETKKSNEAKKKQDKIKPTTKEELEELVKDESIYLGDIDTSEIIDMSELFQNSKRTDFSGIESWDVSNVINMRSMFEHAISFNQPLDDWDVSNVENMRSMFNTAKSFNQSLNNWDVSNVKNMDHMFYNTSMRSYPQWYR</sequence>
<evidence type="ECO:0000259" key="2">
    <source>
        <dbReference type="Pfam" id="PF17868"/>
    </source>
</evidence>
<dbReference type="PANTHER" id="PTHR32204">
    <property type="entry name" value="ATPASE RAVA"/>
    <property type="match status" value="1"/>
</dbReference>
<dbReference type="EMBL" id="AQFW01000005">
    <property type="protein sequence ID" value="EMZ40775.1"/>
    <property type="molecule type" value="Genomic_DNA"/>
</dbReference>
<dbReference type="RefSeq" id="WP_004085910.1">
    <property type="nucleotide sequence ID" value="NZ_KB822514.1"/>
</dbReference>
<dbReference type="InterPro" id="IPR027417">
    <property type="entry name" value="P-loop_NTPase"/>
</dbReference>
<dbReference type="InterPro" id="IPR050513">
    <property type="entry name" value="RavA_ATPases"/>
</dbReference>
<comment type="caution">
    <text evidence="4">The sequence shown here is derived from an EMBL/GenBank/DDBJ whole genome shotgun (WGS) entry which is preliminary data.</text>
</comment>
<evidence type="ECO:0000313" key="4">
    <source>
        <dbReference type="EMBL" id="EMZ40775.1"/>
    </source>
</evidence>
<protein>
    <recommendedName>
        <fullName evidence="6">Bacterial surface protein 26-residue</fullName>
    </recommendedName>
</protein>
<dbReference type="Proteomes" id="UP000012527">
    <property type="component" value="Unassembled WGS sequence"/>
</dbReference>
<dbReference type="InterPro" id="IPR005046">
    <property type="entry name" value="DUF285"/>
</dbReference>
<dbReference type="Pfam" id="PF17868">
    <property type="entry name" value="AAA_lid_8"/>
    <property type="match status" value="1"/>
</dbReference>